<dbReference type="PROSITE" id="PS50956">
    <property type="entry name" value="HTH_ASNC_2"/>
    <property type="match status" value="1"/>
</dbReference>
<evidence type="ECO:0000256" key="2">
    <source>
        <dbReference type="ARBA" id="ARBA00023125"/>
    </source>
</evidence>
<dbReference type="Gene3D" id="3.30.70.920">
    <property type="match status" value="1"/>
</dbReference>
<dbReference type="PRINTS" id="PR00033">
    <property type="entry name" value="HTHASNC"/>
</dbReference>
<dbReference type="SMART" id="SM00344">
    <property type="entry name" value="HTH_ASNC"/>
    <property type="match status" value="1"/>
</dbReference>
<dbReference type="InterPro" id="IPR019887">
    <property type="entry name" value="Tscrpt_reg_AsnC/Lrp_C"/>
</dbReference>
<evidence type="ECO:0000313" key="5">
    <source>
        <dbReference type="EMBL" id="ATA21057.1"/>
    </source>
</evidence>
<dbReference type="Proteomes" id="UP000217182">
    <property type="component" value="Chromosome"/>
</dbReference>
<dbReference type="Pfam" id="PF01037">
    <property type="entry name" value="AsnC_trans_reg"/>
    <property type="match status" value="1"/>
</dbReference>
<dbReference type="InterPro" id="IPR000485">
    <property type="entry name" value="AsnC-type_HTH_dom"/>
</dbReference>
<gene>
    <name evidence="5" type="ORF">AWC35_17860</name>
</gene>
<dbReference type="OrthoDB" id="166264at2"/>
<organism evidence="5 6">
    <name type="scientific">Gibbsiella quercinecans</name>
    <dbReference type="NCBI Taxonomy" id="929813"/>
    <lineage>
        <taxon>Bacteria</taxon>
        <taxon>Pseudomonadati</taxon>
        <taxon>Pseudomonadota</taxon>
        <taxon>Gammaproteobacteria</taxon>
        <taxon>Enterobacterales</taxon>
        <taxon>Yersiniaceae</taxon>
        <taxon>Gibbsiella</taxon>
    </lineage>
</organism>
<evidence type="ECO:0000259" key="4">
    <source>
        <dbReference type="PROSITE" id="PS50956"/>
    </source>
</evidence>
<reference evidence="5 6" key="1">
    <citation type="submission" date="2016-01" db="EMBL/GenBank/DDBJ databases">
        <authorList>
            <person name="Oliw E.H."/>
        </authorList>
    </citation>
    <scope>NUCLEOTIDE SEQUENCE [LARGE SCALE GENOMIC DNA]</scope>
    <source>
        <strain evidence="5 6">FRB97</strain>
    </source>
</reference>
<keyword evidence="2" id="KW-0238">DNA-binding</keyword>
<dbReference type="GO" id="GO:0043200">
    <property type="term" value="P:response to amino acid"/>
    <property type="evidence" value="ECO:0007669"/>
    <property type="project" value="TreeGrafter"/>
</dbReference>
<dbReference type="Pfam" id="PF13412">
    <property type="entry name" value="HTH_24"/>
    <property type="match status" value="1"/>
</dbReference>
<dbReference type="PROSITE" id="PS00519">
    <property type="entry name" value="HTH_ASNC_1"/>
    <property type="match status" value="1"/>
</dbReference>
<dbReference type="GO" id="GO:0043565">
    <property type="term" value="F:sequence-specific DNA binding"/>
    <property type="evidence" value="ECO:0007669"/>
    <property type="project" value="InterPro"/>
</dbReference>
<proteinExistence type="predicted"/>
<keyword evidence="3" id="KW-0804">Transcription</keyword>
<dbReference type="KEGG" id="gqu:AWC35_17860"/>
<evidence type="ECO:0000256" key="1">
    <source>
        <dbReference type="ARBA" id="ARBA00023015"/>
    </source>
</evidence>
<accession>A0A250B4J4</accession>
<dbReference type="InterPro" id="IPR036390">
    <property type="entry name" value="WH_DNA-bd_sf"/>
</dbReference>
<evidence type="ECO:0000256" key="3">
    <source>
        <dbReference type="ARBA" id="ARBA00023163"/>
    </source>
</evidence>
<name>A0A250B4J4_9GAMM</name>
<dbReference type="CDD" id="cd00090">
    <property type="entry name" value="HTH_ARSR"/>
    <property type="match status" value="1"/>
</dbReference>
<dbReference type="EMBL" id="CP014136">
    <property type="protein sequence ID" value="ATA21057.1"/>
    <property type="molecule type" value="Genomic_DNA"/>
</dbReference>
<dbReference type="PANTHER" id="PTHR30154">
    <property type="entry name" value="LEUCINE-RESPONSIVE REGULATORY PROTEIN"/>
    <property type="match status" value="1"/>
</dbReference>
<dbReference type="RefSeq" id="WP_095847640.1">
    <property type="nucleotide sequence ID" value="NZ_CP014136.1"/>
</dbReference>
<dbReference type="AlphaFoldDB" id="A0A250B4J4"/>
<dbReference type="InterPro" id="IPR036388">
    <property type="entry name" value="WH-like_DNA-bd_sf"/>
</dbReference>
<sequence>MAKALKAIDEFDKKILDIVQRDNHTPVREIAERINLSLPAVAKRLQRLKASGYITHNKSILSPSLLGINNTIIVNVSVENEAVEELDEIRDRFLKCPQIQHCFYVTGDIDFVLILAVKDMQEYERLTRELFFEGGNVRRFRTYVAMDRVKSSQDLYLSNIETN</sequence>
<dbReference type="GO" id="GO:0005829">
    <property type="term" value="C:cytosol"/>
    <property type="evidence" value="ECO:0007669"/>
    <property type="project" value="TreeGrafter"/>
</dbReference>
<dbReference type="PANTHER" id="PTHR30154:SF34">
    <property type="entry name" value="TRANSCRIPTIONAL REGULATOR AZLB"/>
    <property type="match status" value="1"/>
</dbReference>
<feature type="domain" description="HTH asnC-type" evidence="4">
    <location>
        <begin position="8"/>
        <end position="69"/>
    </location>
</feature>
<keyword evidence="6" id="KW-1185">Reference proteome</keyword>
<dbReference type="InterPro" id="IPR011008">
    <property type="entry name" value="Dimeric_a/b-barrel"/>
</dbReference>
<dbReference type="GO" id="GO:0006355">
    <property type="term" value="P:regulation of DNA-templated transcription"/>
    <property type="evidence" value="ECO:0007669"/>
    <property type="project" value="UniProtKB-ARBA"/>
</dbReference>
<keyword evidence="1" id="KW-0805">Transcription regulation</keyword>
<dbReference type="InterPro" id="IPR011991">
    <property type="entry name" value="ArsR-like_HTH"/>
</dbReference>
<dbReference type="InterPro" id="IPR019888">
    <property type="entry name" value="Tscrpt_reg_AsnC-like"/>
</dbReference>
<protein>
    <recommendedName>
        <fullName evidence="4">HTH asnC-type domain-containing protein</fullName>
    </recommendedName>
</protein>
<dbReference type="InterPro" id="IPR019885">
    <property type="entry name" value="Tscrpt_reg_HTH_AsnC-type_CS"/>
</dbReference>
<dbReference type="SUPFAM" id="SSF46785">
    <property type="entry name" value="Winged helix' DNA-binding domain"/>
    <property type="match status" value="1"/>
</dbReference>
<dbReference type="Gene3D" id="1.10.10.10">
    <property type="entry name" value="Winged helix-like DNA-binding domain superfamily/Winged helix DNA-binding domain"/>
    <property type="match status" value="1"/>
</dbReference>
<evidence type="ECO:0000313" key="6">
    <source>
        <dbReference type="Proteomes" id="UP000217182"/>
    </source>
</evidence>
<dbReference type="SUPFAM" id="SSF54909">
    <property type="entry name" value="Dimeric alpha+beta barrel"/>
    <property type="match status" value="1"/>
</dbReference>